<dbReference type="RefSeq" id="WP_198568772.1">
    <property type="nucleotide sequence ID" value="NZ_CP066167.1"/>
</dbReference>
<feature type="transmembrane region" description="Helical" evidence="4">
    <location>
        <begin position="315"/>
        <end position="339"/>
    </location>
</feature>
<feature type="transmembrane region" description="Helical" evidence="4">
    <location>
        <begin position="14"/>
        <end position="33"/>
    </location>
</feature>
<name>A0A7T4UQF4_9GAMM</name>
<dbReference type="InterPro" id="IPR011701">
    <property type="entry name" value="MFS"/>
</dbReference>
<dbReference type="SUPFAM" id="SSF103473">
    <property type="entry name" value="MFS general substrate transporter"/>
    <property type="match status" value="1"/>
</dbReference>
<dbReference type="Proteomes" id="UP000596063">
    <property type="component" value="Chromosome"/>
</dbReference>
<keyword evidence="2 4" id="KW-1133">Transmembrane helix</keyword>
<feature type="transmembrane region" description="Helical" evidence="4">
    <location>
        <begin position="226"/>
        <end position="249"/>
    </location>
</feature>
<proteinExistence type="predicted"/>
<accession>A0A7T4UQF4</accession>
<feature type="transmembrane region" description="Helical" evidence="4">
    <location>
        <begin position="53"/>
        <end position="75"/>
    </location>
</feature>
<dbReference type="AlphaFoldDB" id="A0A7T4UQF4"/>
<feature type="transmembrane region" description="Helical" evidence="4">
    <location>
        <begin position="140"/>
        <end position="166"/>
    </location>
</feature>
<evidence type="ECO:0000256" key="3">
    <source>
        <dbReference type="ARBA" id="ARBA00023136"/>
    </source>
</evidence>
<dbReference type="Gene3D" id="1.20.1250.20">
    <property type="entry name" value="MFS general substrate transporter like domains"/>
    <property type="match status" value="2"/>
</dbReference>
<evidence type="ECO:0000313" key="6">
    <source>
        <dbReference type="EMBL" id="QQD17270.1"/>
    </source>
</evidence>
<dbReference type="KEGG" id="snan:I6N98_12955"/>
<evidence type="ECO:0000256" key="1">
    <source>
        <dbReference type="ARBA" id="ARBA00022692"/>
    </source>
</evidence>
<sequence length="424" mass="44391">MSHTPSAALEWRHFWYLPITAAMGYATSVMYVYSFGPFIEPIQTEFGWSRAQVSSGITIAAFISAIFCIPMGILVDKIGPRRVGLIGVTLMLAAVAALSTATGTDSNWLMLWLLLAVATLLVQATVWTSAVTSRFARSRGLALAITLSGASLAATIFPLIATWLIGHFGWRGAYIGLSGIWAALTLPAMFFGFRGAQDQRKTDTHKKTASADLPGLSIREGLRCSALYKLVMAGGFFAFTAIGIVVHFVPILTDSGATALQAAGVASLIGIFSIVGRLGTGFLLDKFPAHIIGGIAFVIPILGCGLLLYDGSQPAFQMIAAAIFGLTLGSEVDVIAYLAAKYFGLKNFGALYGAAVMALSMGTAFGPLGAGAVFDHFGSYSPFLQLTAILMGASAIALFTMGKPPEEAVAATQAVATESVTAVD</sequence>
<protein>
    <submittedName>
        <fullName evidence="6">MFS transporter</fullName>
    </submittedName>
</protein>
<dbReference type="EMBL" id="CP066167">
    <property type="protein sequence ID" value="QQD17270.1"/>
    <property type="molecule type" value="Genomic_DNA"/>
</dbReference>
<evidence type="ECO:0000256" key="2">
    <source>
        <dbReference type="ARBA" id="ARBA00022989"/>
    </source>
</evidence>
<feature type="transmembrane region" description="Helical" evidence="4">
    <location>
        <begin position="380"/>
        <end position="399"/>
    </location>
</feature>
<reference evidence="6 7" key="1">
    <citation type="submission" date="2020-12" db="EMBL/GenBank/DDBJ databases">
        <authorList>
            <person name="Shan Y."/>
        </authorList>
    </citation>
    <scope>NUCLEOTIDE SEQUENCE [LARGE SCALE GENOMIC DNA]</scope>
    <source>
        <strain evidence="7">csc3.9</strain>
    </source>
</reference>
<dbReference type="Pfam" id="PF07690">
    <property type="entry name" value="MFS_1"/>
    <property type="match status" value="1"/>
</dbReference>
<evidence type="ECO:0000259" key="5">
    <source>
        <dbReference type="PROSITE" id="PS50850"/>
    </source>
</evidence>
<keyword evidence="1 4" id="KW-0812">Transmembrane</keyword>
<feature type="domain" description="Major facilitator superfamily (MFS) profile" evidence="5">
    <location>
        <begin position="17"/>
        <end position="405"/>
    </location>
</feature>
<feature type="transmembrane region" description="Helical" evidence="4">
    <location>
        <begin position="255"/>
        <end position="275"/>
    </location>
</feature>
<organism evidence="6 7">
    <name type="scientific">Spongiibacter nanhainus</name>
    <dbReference type="NCBI Taxonomy" id="2794344"/>
    <lineage>
        <taxon>Bacteria</taxon>
        <taxon>Pseudomonadati</taxon>
        <taxon>Pseudomonadota</taxon>
        <taxon>Gammaproteobacteria</taxon>
        <taxon>Cellvibrionales</taxon>
        <taxon>Spongiibacteraceae</taxon>
        <taxon>Spongiibacter</taxon>
    </lineage>
</organism>
<dbReference type="GO" id="GO:0022857">
    <property type="term" value="F:transmembrane transporter activity"/>
    <property type="evidence" value="ECO:0007669"/>
    <property type="project" value="InterPro"/>
</dbReference>
<feature type="transmembrane region" description="Helical" evidence="4">
    <location>
        <begin position="82"/>
        <end position="102"/>
    </location>
</feature>
<dbReference type="PANTHER" id="PTHR11360">
    <property type="entry name" value="MONOCARBOXYLATE TRANSPORTER"/>
    <property type="match status" value="1"/>
</dbReference>
<dbReference type="PROSITE" id="PS50850">
    <property type="entry name" value="MFS"/>
    <property type="match status" value="1"/>
</dbReference>
<dbReference type="InterPro" id="IPR020846">
    <property type="entry name" value="MFS_dom"/>
</dbReference>
<gene>
    <name evidence="6" type="ORF">I6N98_12955</name>
</gene>
<feature type="transmembrane region" description="Helical" evidence="4">
    <location>
        <begin position="172"/>
        <end position="193"/>
    </location>
</feature>
<feature type="transmembrane region" description="Helical" evidence="4">
    <location>
        <begin position="108"/>
        <end position="128"/>
    </location>
</feature>
<dbReference type="CDD" id="cd17355">
    <property type="entry name" value="MFS_YcxA_like"/>
    <property type="match status" value="1"/>
</dbReference>
<feature type="transmembrane region" description="Helical" evidence="4">
    <location>
        <begin position="287"/>
        <end position="309"/>
    </location>
</feature>
<evidence type="ECO:0000313" key="7">
    <source>
        <dbReference type="Proteomes" id="UP000596063"/>
    </source>
</evidence>
<dbReference type="InterPro" id="IPR036259">
    <property type="entry name" value="MFS_trans_sf"/>
</dbReference>
<keyword evidence="7" id="KW-1185">Reference proteome</keyword>
<evidence type="ECO:0000256" key="4">
    <source>
        <dbReference type="SAM" id="Phobius"/>
    </source>
</evidence>
<dbReference type="InterPro" id="IPR050327">
    <property type="entry name" value="Proton-linked_MCT"/>
</dbReference>
<keyword evidence="3 4" id="KW-0472">Membrane</keyword>
<feature type="transmembrane region" description="Helical" evidence="4">
    <location>
        <begin position="351"/>
        <end position="374"/>
    </location>
</feature>
<dbReference type="PANTHER" id="PTHR11360:SF290">
    <property type="entry name" value="MONOCARBOXYLATE MFS PERMEASE"/>
    <property type="match status" value="1"/>
</dbReference>